<dbReference type="InterPro" id="IPR041577">
    <property type="entry name" value="RT_RNaseH_2"/>
</dbReference>
<dbReference type="GO" id="GO:0003676">
    <property type="term" value="F:nucleic acid binding"/>
    <property type="evidence" value="ECO:0007669"/>
    <property type="project" value="InterPro"/>
</dbReference>
<dbReference type="PROSITE" id="PS50994">
    <property type="entry name" value="INTEGRASE"/>
    <property type="match status" value="1"/>
</dbReference>
<evidence type="ECO:0000256" key="1">
    <source>
        <dbReference type="ARBA" id="ARBA00023268"/>
    </source>
</evidence>
<protein>
    <submittedName>
        <fullName evidence="5">Copia protein</fullName>
    </submittedName>
    <submittedName>
        <fullName evidence="4">Copia-type pol polyprotein</fullName>
    </submittedName>
</protein>
<evidence type="ECO:0000259" key="3">
    <source>
        <dbReference type="PROSITE" id="PS50994"/>
    </source>
</evidence>
<dbReference type="PANTHER" id="PTHR37984">
    <property type="entry name" value="PROTEIN CBG26694"/>
    <property type="match status" value="1"/>
</dbReference>
<dbReference type="PANTHER" id="PTHR37984:SF5">
    <property type="entry name" value="PROTEIN NYNRIN-LIKE"/>
    <property type="match status" value="1"/>
</dbReference>
<feature type="compositionally biased region" description="Basic residues" evidence="2">
    <location>
        <begin position="281"/>
        <end position="294"/>
    </location>
</feature>
<reference evidence="6" key="2">
    <citation type="journal article" date="2005" name="Nature">
        <title>The map-based sequence of the rice genome.</title>
        <authorList>
            <consortium name="International rice genome sequencing project (IRGSP)"/>
            <person name="Matsumoto T."/>
            <person name="Wu J."/>
            <person name="Kanamori H."/>
            <person name="Katayose Y."/>
            <person name="Fujisawa M."/>
            <person name="Namiki N."/>
            <person name="Mizuno H."/>
            <person name="Yamamoto K."/>
            <person name="Antonio B.A."/>
            <person name="Baba T."/>
            <person name="Sakata K."/>
            <person name="Nagamura Y."/>
            <person name="Aoki H."/>
            <person name="Arikawa K."/>
            <person name="Arita K."/>
            <person name="Bito T."/>
            <person name="Chiden Y."/>
            <person name="Fujitsuka N."/>
            <person name="Fukunaka R."/>
            <person name="Hamada M."/>
            <person name="Harada C."/>
            <person name="Hayashi A."/>
            <person name="Hijishita S."/>
            <person name="Honda M."/>
            <person name="Hosokawa S."/>
            <person name="Ichikawa Y."/>
            <person name="Idonuma A."/>
            <person name="Iijima M."/>
            <person name="Ikeda M."/>
            <person name="Ikeno M."/>
            <person name="Ito K."/>
            <person name="Ito S."/>
            <person name="Ito T."/>
            <person name="Ito Y."/>
            <person name="Ito Y."/>
            <person name="Iwabuchi A."/>
            <person name="Kamiya K."/>
            <person name="Karasawa W."/>
            <person name="Kurita K."/>
            <person name="Katagiri S."/>
            <person name="Kikuta A."/>
            <person name="Kobayashi H."/>
            <person name="Kobayashi N."/>
            <person name="Machita K."/>
            <person name="Maehara T."/>
            <person name="Masukawa M."/>
            <person name="Mizubayashi T."/>
            <person name="Mukai Y."/>
            <person name="Nagasaki H."/>
            <person name="Nagata Y."/>
            <person name="Naito S."/>
            <person name="Nakashima M."/>
            <person name="Nakama Y."/>
            <person name="Nakamichi Y."/>
            <person name="Nakamura M."/>
            <person name="Meguro A."/>
            <person name="Negishi M."/>
            <person name="Ohta I."/>
            <person name="Ohta T."/>
            <person name="Okamoto M."/>
            <person name="Ono N."/>
            <person name="Saji S."/>
            <person name="Sakaguchi M."/>
            <person name="Sakai K."/>
            <person name="Shibata M."/>
            <person name="Shimokawa T."/>
            <person name="Song J."/>
            <person name="Takazaki Y."/>
            <person name="Terasawa K."/>
            <person name="Tsugane M."/>
            <person name="Tsuji K."/>
            <person name="Ueda S."/>
            <person name="Waki K."/>
            <person name="Yamagata H."/>
            <person name="Yamamoto M."/>
            <person name="Yamamoto S."/>
            <person name="Yamane H."/>
            <person name="Yoshiki S."/>
            <person name="Yoshihara R."/>
            <person name="Yukawa K."/>
            <person name="Zhong H."/>
            <person name="Yano M."/>
            <person name="Yuan Q."/>
            <person name="Ouyang S."/>
            <person name="Liu J."/>
            <person name="Jones K.M."/>
            <person name="Gansberger K."/>
            <person name="Moffat K."/>
            <person name="Hill J."/>
            <person name="Bera J."/>
            <person name="Fadrosh D."/>
            <person name="Jin S."/>
            <person name="Johri S."/>
            <person name="Kim M."/>
            <person name="Overton L."/>
            <person name="Reardon M."/>
            <person name="Tsitrin T."/>
            <person name="Vuong H."/>
            <person name="Weaver B."/>
            <person name="Ciecko A."/>
            <person name="Tallon L."/>
            <person name="Jackson J."/>
            <person name="Pai G."/>
            <person name="Aken S.V."/>
            <person name="Utterback T."/>
            <person name="Reidmuller S."/>
            <person name="Feldblyum T."/>
            <person name="Hsiao J."/>
            <person name="Zismann V."/>
            <person name="Iobst S."/>
            <person name="de Vazeille A.R."/>
            <person name="Buell C.R."/>
            <person name="Ying K."/>
            <person name="Li Y."/>
            <person name="Lu T."/>
            <person name="Huang Y."/>
            <person name="Zhao Q."/>
            <person name="Feng Q."/>
            <person name="Zhang L."/>
            <person name="Zhu J."/>
            <person name="Weng Q."/>
            <person name="Mu J."/>
            <person name="Lu Y."/>
            <person name="Fan D."/>
            <person name="Liu Y."/>
            <person name="Guan J."/>
            <person name="Zhang Y."/>
            <person name="Yu S."/>
            <person name="Liu X."/>
            <person name="Zhang Y."/>
            <person name="Hong G."/>
            <person name="Han B."/>
            <person name="Choisne N."/>
            <person name="Demange N."/>
            <person name="Orjeda G."/>
            <person name="Samain S."/>
            <person name="Cattolico L."/>
            <person name="Pelletier E."/>
            <person name="Couloux A."/>
            <person name="Segurens B."/>
            <person name="Wincker P."/>
            <person name="D'Hont A."/>
            <person name="Scarpelli C."/>
            <person name="Weissenbach J."/>
            <person name="Salanoubat M."/>
            <person name="Quetier F."/>
            <person name="Yu Y."/>
            <person name="Kim H.R."/>
            <person name="Rambo T."/>
            <person name="Currie J."/>
            <person name="Collura K."/>
            <person name="Luo M."/>
            <person name="Yang T."/>
            <person name="Ammiraju J.S.S."/>
            <person name="Engler F."/>
            <person name="Soderlund C."/>
            <person name="Wing R.A."/>
            <person name="Palmer L.E."/>
            <person name="de la Bastide M."/>
            <person name="Spiegel L."/>
            <person name="Nascimento L."/>
            <person name="Zutavern T."/>
            <person name="O'Shaughnessy A."/>
            <person name="Dike S."/>
            <person name="Dedhia N."/>
            <person name="Preston R."/>
            <person name="Balija V."/>
            <person name="McCombie W.R."/>
            <person name="Chow T."/>
            <person name="Chen H."/>
            <person name="Chung M."/>
            <person name="Chen C."/>
            <person name="Shaw J."/>
            <person name="Wu H."/>
            <person name="Hsiao K."/>
            <person name="Chao Y."/>
            <person name="Chu M."/>
            <person name="Cheng C."/>
            <person name="Hour A."/>
            <person name="Lee P."/>
            <person name="Lin S."/>
            <person name="Lin Y."/>
            <person name="Liou J."/>
            <person name="Liu S."/>
            <person name="Hsing Y."/>
            <person name="Raghuvanshi S."/>
            <person name="Mohanty A."/>
            <person name="Bharti A.K."/>
            <person name="Gaur A."/>
            <person name="Gupta V."/>
            <person name="Kumar D."/>
            <person name="Ravi V."/>
            <person name="Vij S."/>
            <person name="Kapur A."/>
            <person name="Khurana P."/>
            <person name="Khurana P."/>
            <person name="Khurana J.P."/>
            <person name="Tyagi A.K."/>
            <person name="Gaikwad K."/>
            <person name="Singh A."/>
            <person name="Dalal V."/>
            <person name="Srivastava S."/>
            <person name="Dixit A."/>
            <person name="Pal A.K."/>
            <person name="Ghazi I.A."/>
            <person name="Yadav M."/>
            <person name="Pandit A."/>
            <person name="Bhargava A."/>
            <person name="Sureshbabu K."/>
            <person name="Batra K."/>
            <person name="Sharma T.R."/>
            <person name="Mohapatra T."/>
            <person name="Singh N.K."/>
            <person name="Messing J."/>
            <person name="Nelson A.B."/>
            <person name="Fuks G."/>
            <person name="Kavchok S."/>
            <person name="Keizer G."/>
            <person name="Linton E."/>
            <person name="Llaca V."/>
            <person name="Song R."/>
            <person name="Tanyolac B."/>
            <person name="Young S."/>
            <person name="Ho-Il K."/>
            <person name="Hahn J.H."/>
            <person name="Sangsakoo G."/>
            <person name="Vanavichit A."/>
            <person name="de Mattos Luiz.A.T."/>
            <person name="Zimmer P.D."/>
            <person name="Malone G."/>
            <person name="Dellagostin O."/>
            <person name="de Oliveira A.C."/>
            <person name="Bevan M."/>
            <person name="Bancroft I."/>
            <person name="Minx P."/>
            <person name="Cordum H."/>
            <person name="Wilson R."/>
            <person name="Cheng Z."/>
            <person name="Jin W."/>
            <person name="Jiang J."/>
            <person name="Leong S.A."/>
            <person name="Iwama H."/>
            <person name="Gojobori T."/>
            <person name="Itoh T."/>
            <person name="Niimura Y."/>
            <person name="Fujii Y."/>
            <person name="Habara T."/>
            <person name="Sakai H."/>
            <person name="Sato Y."/>
            <person name="Wilson G."/>
            <person name="Kumar K."/>
            <person name="McCouch S."/>
            <person name="Juretic N."/>
            <person name="Hoen D."/>
            <person name="Wright S."/>
            <person name="Bruskiewich R."/>
            <person name="Bureau T."/>
            <person name="Miyao A."/>
            <person name="Hirochika H."/>
            <person name="Nishikawa T."/>
            <person name="Kadowaki K."/>
            <person name="Sugiura M."/>
            <person name="Burr B."/>
            <person name="Sasaki T."/>
        </authorList>
    </citation>
    <scope>NUCLEOTIDE SEQUENCE [LARGE SCALE GENOMIC DNA]</scope>
    <source>
        <strain evidence="6">cv. Nipponbare</strain>
    </source>
</reference>
<dbReference type="Gene3D" id="3.30.420.10">
    <property type="entry name" value="Ribonuclease H-like superfamily/Ribonuclease H"/>
    <property type="match status" value="1"/>
</dbReference>
<gene>
    <name evidence="5" type="primary">OJ1324_A07.2</name>
    <name evidence="4" type="ORF">OSJNBa0031I04.29</name>
</gene>
<dbReference type="EMBL" id="AC135560">
    <property type="protein sequence ID" value="AAO66566.1"/>
    <property type="molecule type" value="Genomic_DNA"/>
</dbReference>
<evidence type="ECO:0000313" key="6">
    <source>
        <dbReference type="Proteomes" id="UP000000763"/>
    </source>
</evidence>
<dbReference type="Proteomes" id="UP000000763">
    <property type="component" value="Chromosome 3"/>
</dbReference>
<dbReference type="Gene3D" id="1.10.340.70">
    <property type="match status" value="1"/>
</dbReference>
<dbReference type="EMBL" id="AC115688">
    <property type="protein sequence ID" value="AAT77815.1"/>
    <property type="molecule type" value="Genomic_DNA"/>
</dbReference>
<name>Q10IR6_ORYSJ</name>
<dbReference type="Pfam" id="PF07727">
    <property type="entry name" value="RVT_2"/>
    <property type="match status" value="2"/>
</dbReference>
<evidence type="ECO:0000313" key="5">
    <source>
        <dbReference type="EMBL" id="AAT77815.1"/>
    </source>
</evidence>
<dbReference type="InterPro" id="IPR041588">
    <property type="entry name" value="Integrase_H2C2"/>
</dbReference>
<proteinExistence type="predicted"/>
<feature type="compositionally biased region" description="Basic and acidic residues" evidence="2">
    <location>
        <begin position="302"/>
        <end position="316"/>
    </location>
</feature>
<keyword evidence="1" id="KW-0511">Multifunctional enzyme</keyword>
<dbReference type="InterPro" id="IPR050951">
    <property type="entry name" value="Retrovirus_Pol_polyprotein"/>
</dbReference>
<dbReference type="InterPro" id="IPR036397">
    <property type="entry name" value="RNaseH_sf"/>
</dbReference>
<dbReference type="FunFam" id="3.10.20.370:FF:000001">
    <property type="entry name" value="Retrovirus-related Pol polyprotein from transposon 17.6-like protein"/>
    <property type="match status" value="1"/>
</dbReference>
<dbReference type="Gene3D" id="3.10.20.370">
    <property type="match status" value="1"/>
</dbReference>
<dbReference type="Gene3D" id="3.10.10.10">
    <property type="entry name" value="HIV Type 1 Reverse Transcriptase, subunit A, domain 1"/>
    <property type="match status" value="1"/>
</dbReference>
<feature type="domain" description="Integrase catalytic" evidence="3">
    <location>
        <begin position="1099"/>
        <end position="1187"/>
    </location>
</feature>
<evidence type="ECO:0000256" key="2">
    <source>
        <dbReference type="SAM" id="MobiDB-lite"/>
    </source>
</evidence>
<dbReference type="GO" id="GO:0003824">
    <property type="term" value="F:catalytic activity"/>
    <property type="evidence" value="ECO:0007669"/>
    <property type="project" value="UniProtKB-KW"/>
</dbReference>
<organism evidence="4 6">
    <name type="scientific">Oryza sativa subsp. japonica</name>
    <name type="common">Rice</name>
    <dbReference type="NCBI Taxonomy" id="39947"/>
    <lineage>
        <taxon>Eukaryota</taxon>
        <taxon>Viridiplantae</taxon>
        <taxon>Streptophyta</taxon>
        <taxon>Embryophyta</taxon>
        <taxon>Tracheophyta</taxon>
        <taxon>Spermatophyta</taxon>
        <taxon>Magnoliopsida</taxon>
        <taxon>Liliopsida</taxon>
        <taxon>Poales</taxon>
        <taxon>Poaceae</taxon>
        <taxon>BOP clade</taxon>
        <taxon>Oryzoideae</taxon>
        <taxon>Oryzeae</taxon>
        <taxon>Oryzinae</taxon>
        <taxon>Oryza</taxon>
        <taxon>Oryza sativa</taxon>
    </lineage>
</organism>
<reference evidence="4" key="1">
    <citation type="submission" date="2003-03" db="EMBL/GenBank/DDBJ databases">
        <authorList>
            <person name="Buell R."/>
        </authorList>
    </citation>
    <scope>NUCLEOTIDE SEQUENCE</scope>
</reference>
<reference evidence="5" key="5">
    <citation type="submission" date="2009-08" db="EMBL/GenBank/DDBJ databases">
        <title>Oryza sativa chromosome 3 BAC OJ1324_A07 genomic sequence.</title>
        <authorList>
            <person name="Buell C.R."/>
            <person name="Yuan Q."/>
            <person name="Ouyang S."/>
            <person name="Liu J."/>
            <person name="Gansberger K."/>
            <person name="Jones K.M."/>
            <person name="Overton II L.L."/>
            <person name="Tsitrin T."/>
            <person name="Kim M.M."/>
            <person name="Bera J.J."/>
            <person name="Jin S.S."/>
            <person name="Fadrosh D.W."/>
            <person name="Tallon L.J."/>
            <person name="Koo H."/>
            <person name="Zismann V."/>
            <person name="Hsiao J."/>
            <person name="Blunt S."/>
            <person name="Vanaken S.S."/>
            <person name="Riedmuller S.B."/>
            <person name="Utterback T.T."/>
            <person name="Feldblyum T.V."/>
            <person name="Yang Q.Q."/>
            <person name="Haas B.J."/>
            <person name="Suh B.B."/>
            <person name="Peterson J.J."/>
            <person name="Quackenbush J."/>
            <person name="White O."/>
            <person name="Salzberg S.L."/>
            <person name="Fraser C.M."/>
        </authorList>
    </citation>
    <scope>NUCLEOTIDE SEQUENCE</scope>
</reference>
<dbReference type="GO" id="GO:0015074">
    <property type="term" value="P:DNA integration"/>
    <property type="evidence" value="ECO:0007669"/>
    <property type="project" value="InterPro"/>
</dbReference>
<sequence>MAMQEELNNFTRNEVWTLVERPRQNVIGMKWIFRNKQDEAGVVIRNKASNLNFKLYQMDVKSAFLNGPINELVYVEQPPGFEDPNYPNHVYKLHKALYGLKQAPRACEEFSRMMTIRFEMSMMGELKFFLDLQIKQLKEGTFICQTKYLKDMLKKFGMENAKPIHTPMPSNGHLDLNEQGKDVDQKVYRSIIGSLLYLCASRPDIMLSVCMCARFQAAPKECHLVAVKRILRYLVHTPNHGLWYPKGARLDLIGYTDADYAGCKVDSKSISGTCQFLGRMPPRKQTSHKSKHQRDRSPTPSSHDDLDSDWSGREDAVPQVARVAWADTLPPRRSTQALGGGGDGEGSSHQPQTPPHQPNVPTGPFRIHTPKRDPAVIRQVYDWKRKTEEELQAHDDPVLNFVIANCELMGIRSFVTLQQNWCSEVIAQLYATVFFDPYCAMHWMTQGSYYYVSCPRFVEIWGFDVCSLLNLPDMHDLPIPANTNLLPLYTPNDPNVVLGKVDGLKPYFACLNRMFCRSFVPKDGDASSINHLSRTEIRMASIQYKKGLVYAPHIMRMIETVTQLQFHHDVTHSQLHLRLVKAVTPTNKFFKHPNGNIIEGFGIVQDVPVCFEDKEAVLDFHVFVKAVAINSPLPSLVRAAGHIGDSCALGLLLLRFTFEPCFLVSPLTRVRFGFDSLKITLGGNEFSVAFSRAWFALTGSLLEIESAEEVRAVPPHESPEALLENEVPDFIKEEAEPSETLELPIMELPPRPPFELKPLPEGLRYAFLHNDREAPIIISDKLSEDETQRLLSMLEKHRVVLGYSLQDLRGINPALCTHRIPIDLESTPSREPQQRLNNAIREVVKKEVLKLLHAGIIYPIPYSIIKFPSIRRTKDLRSLSANARPLTNLLAKDGPIEFDDACLKYFEILKKALISAPIIQPPDWTLPFEIMCDTSDFTVGAVLGQTKDKKHHAICYASKTLTRAQLNYATTEKELLAIVFAIDKFRSYLMGLNYMVSKYIPPGENQRKLKYDSRRNIWDEPYLYRVCSVGLLRRCVPTEQGLKIIERCHASPYGGHYGAFRTQAKIWQCGFFWPTMYEDSKEFVRRCPSCQRQGGITARDAMPLTYNLQVEIFDVWGIDLFLSHVTASCKFILVAVDYVSKWVEAMLCSAADAKHTKKMLIEIIFPRFGTPRMVISDGGSHFIDKTF</sequence>
<dbReference type="SUPFAM" id="SSF53098">
    <property type="entry name" value="Ribonuclease H-like"/>
    <property type="match status" value="1"/>
</dbReference>
<dbReference type="InterPro" id="IPR001584">
    <property type="entry name" value="Integrase_cat-core"/>
</dbReference>
<accession>Q10IR6</accession>
<dbReference type="InterPro" id="IPR043502">
    <property type="entry name" value="DNA/RNA_pol_sf"/>
</dbReference>
<dbReference type="SUPFAM" id="SSF56672">
    <property type="entry name" value="DNA/RNA polymerases"/>
    <property type="match status" value="2"/>
</dbReference>
<dbReference type="Pfam" id="PF17921">
    <property type="entry name" value="Integrase_H2C2"/>
    <property type="match status" value="1"/>
</dbReference>
<reference evidence="6" key="4">
    <citation type="journal article" date="2008" name="Nucleic Acids Res.">
        <title>The rice annotation project database (RAP-DB): 2008 update.</title>
        <authorList>
            <consortium name="The rice annotation project (RAP)"/>
        </authorList>
    </citation>
    <scope>GENOME REANNOTATION</scope>
    <source>
        <strain evidence="6">cv. Nipponbare</strain>
    </source>
</reference>
<dbReference type="InterPro" id="IPR013103">
    <property type="entry name" value="RVT_2"/>
</dbReference>
<dbReference type="Pfam" id="PF17919">
    <property type="entry name" value="RT_RNaseH_2"/>
    <property type="match status" value="1"/>
</dbReference>
<reference evidence="4" key="3">
    <citation type="submission" date="2006-01" db="EMBL/GenBank/DDBJ databases">
        <title>Oryza sativa chromosome 3 BAC OSJNBa0031I04 genomic sequence.</title>
        <authorList>
            <person name="Buell C.R."/>
            <person name="Yuan Q."/>
            <person name="Ouyang S."/>
            <person name="Liu J."/>
            <person name="Gansberger K."/>
            <person name="Jones K.M."/>
            <person name="Overton II L.L."/>
            <person name="Tsitrin T."/>
            <person name="Kim M.M."/>
            <person name="Bera J.J."/>
            <person name="Jin S.S."/>
            <person name="Fadrosh D.W."/>
            <person name="Tallon L.J."/>
            <person name="Koo H."/>
            <person name="Zismann V."/>
            <person name="Hsiao J."/>
            <person name="Blunt S."/>
            <person name="Vanaken S.S."/>
            <person name="Riedmuller S.B."/>
            <person name="Utterback T.T."/>
            <person name="Feldblyum T.V."/>
            <person name="Yang Q.Q."/>
            <person name="Haas B.J."/>
            <person name="Suh B.B."/>
            <person name="Peterson J.J."/>
            <person name="Quackenbush J."/>
            <person name="White O."/>
            <person name="Salzberg S.L."/>
            <person name="Fraser C.M."/>
        </authorList>
    </citation>
    <scope>NUCLEOTIDE SEQUENCE</scope>
</reference>
<dbReference type="AlphaFoldDB" id="Q10IR6"/>
<dbReference type="InterPro" id="IPR012337">
    <property type="entry name" value="RNaseH-like_sf"/>
</dbReference>
<feature type="region of interest" description="Disordered" evidence="2">
    <location>
        <begin position="274"/>
        <end position="369"/>
    </location>
</feature>
<evidence type="ECO:0000313" key="4">
    <source>
        <dbReference type="EMBL" id="AAO66566.1"/>
    </source>
</evidence>